<evidence type="ECO:0000256" key="5">
    <source>
        <dbReference type="ARBA" id="ARBA00022490"/>
    </source>
</evidence>
<evidence type="ECO:0000313" key="16">
    <source>
        <dbReference type="Proteomes" id="UP000001646"/>
    </source>
</evidence>
<dbReference type="FunFam" id="1.20.245.10:FF:000001">
    <property type="entry name" value="Arachidonate 5-lipoxygenase a"/>
    <property type="match status" value="1"/>
</dbReference>
<comment type="caution">
    <text evidence="11">Lacks conserved residue(s) required for the propagation of feature annotation.</text>
</comment>
<evidence type="ECO:0000256" key="3">
    <source>
        <dbReference type="ARBA" id="ARBA00005189"/>
    </source>
</evidence>
<evidence type="ECO:0000313" key="15">
    <source>
        <dbReference type="Ensembl" id="ENSACAP00000005069.4"/>
    </source>
</evidence>
<dbReference type="Gene3D" id="2.60.60.20">
    <property type="entry name" value="PLAT/LH2 domain"/>
    <property type="match status" value="1"/>
</dbReference>
<evidence type="ECO:0000256" key="8">
    <source>
        <dbReference type="ARBA" id="ARBA00023002"/>
    </source>
</evidence>
<evidence type="ECO:0000256" key="12">
    <source>
        <dbReference type="RuleBase" id="RU003974"/>
    </source>
</evidence>
<evidence type="ECO:0000256" key="10">
    <source>
        <dbReference type="ARBA" id="ARBA00023098"/>
    </source>
</evidence>
<evidence type="ECO:0000256" key="7">
    <source>
        <dbReference type="ARBA" id="ARBA00022964"/>
    </source>
</evidence>
<dbReference type="Proteomes" id="UP000001646">
    <property type="component" value="Unplaced"/>
</dbReference>
<dbReference type="InParanoid" id="H9G9Y4"/>
<dbReference type="GO" id="GO:0005737">
    <property type="term" value="C:cytoplasm"/>
    <property type="evidence" value="ECO:0007669"/>
    <property type="project" value="UniProtKB-SubCell"/>
</dbReference>
<name>H9G9Y4_ANOCA</name>
<dbReference type="PRINTS" id="PR00087">
    <property type="entry name" value="LIPOXYGENASE"/>
</dbReference>
<feature type="domain" description="PLAT" evidence="13">
    <location>
        <begin position="3"/>
        <end position="120"/>
    </location>
</feature>
<dbReference type="GeneTree" id="ENSGT00940000156796"/>
<proteinExistence type="inferred from homology"/>
<dbReference type="PROSITE" id="PS50095">
    <property type="entry name" value="PLAT"/>
    <property type="match status" value="1"/>
</dbReference>
<keyword evidence="8 12" id="KW-0560">Oxidoreductase</keyword>
<keyword evidence="5" id="KW-0963">Cytoplasm</keyword>
<dbReference type="GO" id="GO:0019369">
    <property type="term" value="P:arachidonate metabolic process"/>
    <property type="evidence" value="ECO:0000318"/>
    <property type="project" value="GO_Central"/>
</dbReference>
<evidence type="ECO:0000256" key="2">
    <source>
        <dbReference type="ARBA" id="ARBA00004496"/>
    </source>
</evidence>
<evidence type="ECO:0000256" key="6">
    <source>
        <dbReference type="ARBA" id="ARBA00022723"/>
    </source>
</evidence>
<evidence type="ECO:0000256" key="11">
    <source>
        <dbReference type="PROSITE-ProRule" id="PRU00152"/>
    </source>
</evidence>
<comment type="cofactor">
    <cofactor evidence="1 12">
        <name>Fe cation</name>
        <dbReference type="ChEBI" id="CHEBI:24875"/>
    </cofactor>
</comment>
<dbReference type="PROSITE" id="PS00081">
    <property type="entry name" value="LIPOXYGENASE_2"/>
    <property type="match status" value="1"/>
</dbReference>
<evidence type="ECO:0000256" key="4">
    <source>
        <dbReference type="ARBA" id="ARBA00009419"/>
    </source>
</evidence>
<dbReference type="PANTHER" id="PTHR11771">
    <property type="entry name" value="LIPOXYGENASE"/>
    <property type="match status" value="1"/>
</dbReference>
<sequence length="719" mass="81258">MAVTYKVRVTTGNFIRSGTRDSISITLVGTEGESPKTTLDNWGVDFFTGSVSDYEVSCEHDLGEIVLLRLHKEGAIELFTTNWYCNFITVTSPKGAAYHFPCYQWMEGYQTLELREGTAKTPAMDTLPLLKDFRIGEVRKRQSNYGWKIFAEGVPHCLDVSSIVELEKDVKFSTVKAALFATPLGHNLDFRNHSLVRGGVGSKWPLRHPPKHSQPFLAIPARLSFSTTFRKIELKLRGYSDSQKSWENLEDIKKVFWFNKSDLSVYVTEHWKDDALFGWQFLNGLNPRMIQRCTKIPSNFPVTNEMVAKSLGEGTTLEKELEKGNIFIADYKLLDGVPAGVNNERQQYVAAPLCLLHLSKQKLLMPLAIQLSQIPGPQSPIFLPSDSEWDWILAKTWVRNADFHVHQAITHLLRTHLLAEVFTMATIRQLPTCHPLYKLLIPHTRYTLHINTVARENLVSQGGVFDKVGGSGFPSPLGLFTLLNLTLTLTSLCLPEDLEARGVSSLPHYYYKDDGLKIWATVKSFVSGMIDFYYQNDSSVKEDWELQKWMEEIFKKGFMSQKSSGISSLLSSVQELKKFLTMVLYTCSAQHSAVNSGQFDLGAWMPNFPSSMRKPSPTTKGTANLENYKDTIPEINTTCIILSVLWLLSAPPGDLIPLGNYPDQHFTEEAPKKLILAFQEELKKISKEIDKRNESLGNTGVPLTYEYLYPPKIENSVSI</sequence>
<protein>
    <recommendedName>
        <fullName evidence="17">Arachidonate lipoxygenase 3</fullName>
    </recommendedName>
</protein>
<dbReference type="InterPro" id="IPR036392">
    <property type="entry name" value="PLAT/LH2_dom_sf"/>
</dbReference>
<keyword evidence="10" id="KW-0443">Lipid metabolism</keyword>
<dbReference type="Bgee" id="ENSACAG00000005188">
    <property type="expression patterns" value="Expressed in embryonic post-anal tail and 2 other cell types or tissues"/>
</dbReference>
<dbReference type="GO" id="GO:0034440">
    <property type="term" value="P:lipid oxidation"/>
    <property type="evidence" value="ECO:0000318"/>
    <property type="project" value="GO_Central"/>
</dbReference>
<organism evidence="15 16">
    <name type="scientific">Anolis carolinensis</name>
    <name type="common">Green anole</name>
    <name type="synonym">American chameleon</name>
    <dbReference type="NCBI Taxonomy" id="28377"/>
    <lineage>
        <taxon>Eukaryota</taxon>
        <taxon>Metazoa</taxon>
        <taxon>Chordata</taxon>
        <taxon>Craniata</taxon>
        <taxon>Vertebrata</taxon>
        <taxon>Euteleostomi</taxon>
        <taxon>Lepidosauria</taxon>
        <taxon>Squamata</taxon>
        <taxon>Bifurcata</taxon>
        <taxon>Unidentata</taxon>
        <taxon>Episquamata</taxon>
        <taxon>Toxicofera</taxon>
        <taxon>Iguania</taxon>
        <taxon>Dactyloidae</taxon>
        <taxon>Anolis</taxon>
    </lineage>
</organism>
<comment type="pathway">
    <text evidence="3">Lipid metabolism.</text>
</comment>
<dbReference type="Ensembl" id="ENSACAT00000005183.4">
    <property type="protein sequence ID" value="ENSACAP00000005069.4"/>
    <property type="gene ID" value="ENSACAG00000005188.4"/>
</dbReference>
<dbReference type="CDD" id="cd01753">
    <property type="entry name" value="PLAT_LOX"/>
    <property type="match status" value="1"/>
</dbReference>
<feature type="domain" description="Lipoxygenase" evidence="14">
    <location>
        <begin position="120"/>
        <end position="719"/>
    </location>
</feature>
<dbReference type="InterPro" id="IPR000907">
    <property type="entry name" value="LipOase"/>
</dbReference>
<dbReference type="Gene3D" id="1.20.245.10">
    <property type="entry name" value="Lipoxygenase-1, Domain 5"/>
    <property type="match status" value="2"/>
</dbReference>
<dbReference type="GO" id="GO:0016702">
    <property type="term" value="F:oxidoreductase activity, acting on single donors with incorporation of molecular oxygen, incorporation of two atoms of oxygen"/>
    <property type="evidence" value="ECO:0000318"/>
    <property type="project" value="GO_Central"/>
</dbReference>
<dbReference type="PROSITE" id="PS51393">
    <property type="entry name" value="LIPOXYGENASE_3"/>
    <property type="match status" value="1"/>
</dbReference>
<dbReference type="AlphaFoldDB" id="H9G9Y4"/>
<dbReference type="InterPro" id="IPR013819">
    <property type="entry name" value="LipOase_C"/>
</dbReference>
<keyword evidence="9 12" id="KW-0408">Iron</keyword>
<evidence type="ECO:0000259" key="13">
    <source>
        <dbReference type="PROSITE" id="PS50095"/>
    </source>
</evidence>
<dbReference type="Pfam" id="PF00305">
    <property type="entry name" value="Lipoxygenase"/>
    <property type="match status" value="1"/>
</dbReference>
<dbReference type="InterPro" id="IPR020834">
    <property type="entry name" value="LipOase_CS"/>
</dbReference>
<evidence type="ECO:0000256" key="1">
    <source>
        <dbReference type="ARBA" id="ARBA00001962"/>
    </source>
</evidence>
<dbReference type="SUPFAM" id="SSF49723">
    <property type="entry name" value="Lipase/lipooxygenase domain (PLAT/LH2 domain)"/>
    <property type="match status" value="1"/>
</dbReference>
<dbReference type="InterPro" id="IPR001024">
    <property type="entry name" value="PLAT/LH2_dom"/>
</dbReference>
<dbReference type="HOGENOM" id="CLU_004282_3_3_1"/>
<dbReference type="PROSITE" id="PS00711">
    <property type="entry name" value="LIPOXYGENASE_1"/>
    <property type="match status" value="1"/>
</dbReference>
<reference evidence="15" key="1">
    <citation type="submission" date="2009-12" db="EMBL/GenBank/DDBJ databases">
        <title>The Genome Sequence of Anolis carolinensis (Green Anole Lizard).</title>
        <authorList>
            <consortium name="The Genome Sequencing Platform"/>
            <person name="Di Palma F."/>
            <person name="Alfoldi J."/>
            <person name="Heiman D."/>
            <person name="Young S."/>
            <person name="Grabherr M."/>
            <person name="Johnson J."/>
            <person name="Lander E.S."/>
            <person name="Lindblad-Toh K."/>
        </authorList>
    </citation>
    <scope>NUCLEOTIDE SEQUENCE [LARGE SCALE GENOMIC DNA]</scope>
    <source>
        <strain evidence="15">JBL SC #1</strain>
    </source>
</reference>
<dbReference type="Pfam" id="PF01477">
    <property type="entry name" value="PLAT"/>
    <property type="match status" value="1"/>
</dbReference>
<dbReference type="GO" id="GO:0019372">
    <property type="term" value="P:lipoxygenase pathway"/>
    <property type="evidence" value="ECO:0000318"/>
    <property type="project" value="GO_Central"/>
</dbReference>
<dbReference type="GO" id="GO:0046872">
    <property type="term" value="F:metal ion binding"/>
    <property type="evidence" value="ECO:0007669"/>
    <property type="project" value="UniProtKB-KW"/>
</dbReference>
<comment type="similarity">
    <text evidence="4 12">Belongs to the lipoxygenase family.</text>
</comment>
<dbReference type="InterPro" id="IPR042062">
    <property type="entry name" value="PLAT_LOX_verte"/>
</dbReference>
<dbReference type="InterPro" id="IPR020833">
    <property type="entry name" value="LipOase_Fe_BS"/>
</dbReference>
<keyword evidence="6 12" id="KW-0479">Metal-binding</keyword>
<comment type="subcellular location">
    <subcellularLocation>
        <location evidence="2">Cytoplasm</location>
    </subcellularLocation>
</comment>
<evidence type="ECO:0000259" key="14">
    <source>
        <dbReference type="PROSITE" id="PS51393"/>
    </source>
</evidence>
<dbReference type="SMART" id="SM00308">
    <property type="entry name" value="LH2"/>
    <property type="match status" value="1"/>
</dbReference>
<reference evidence="15" key="2">
    <citation type="submission" date="2025-08" db="UniProtKB">
        <authorList>
            <consortium name="Ensembl"/>
        </authorList>
    </citation>
    <scope>IDENTIFICATION</scope>
</reference>
<reference evidence="15" key="3">
    <citation type="submission" date="2025-09" db="UniProtKB">
        <authorList>
            <consortium name="Ensembl"/>
        </authorList>
    </citation>
    <scope>IDENTIFICATION</scope>
</reference>
<evidence type="ECO:0008006" key="17">
    <source>
        <dbReference type="Google" id="ProtNLM"/>
    </source>
</evidence>
<dbReference type="InterPro" id="IPR036226">
    <property type="entry name" value="LipOase_C_sf"/>
</dbReference>
<dbReference type="SUPFAM" id="SSF48484">
    <property type="entry name" value="Lipoxigenase"/>
    <property type="match status" value="1"/>
</dbReference>
<accession>H9G9Y4</accession>
<keyword evidence="16" id="KW-1185">Reference proteome</keyword>
<dbReference type="FunFam" id="2.60.60.20:FF:000002">
    <property type="entry name" value="Arachidonate 5-lipoxygenase a"/>
    <property type="match status" value="1"/>
</dbReference>
<keyword evidence="7 12" id="KW-0223">Dioxygenase</keyword>
<dbReference type="Gene3D" id="3.10.450.60">
    <property type="match status" value="1"/>
</dbReference>
<evidence type="ECO:0000256" key="9">
    <source>
        <dbReference type="ARBA" id="ARBA00023004"/>
    </source>
</evidence>
<dbReference type="eggNOG" id="ENOG502QQSP">
    <property type="taxonomic scope" value="Eukaryota"/>
</dbReference>